<comment type="function">
    <text evidence="6">Transcriptional repressor that regulates multiple aspects of plant growth and development.</text>
</comment>
<accession>A0AAV0YIP6</accession>
<evidence type="ECO:0000256" key="5">
    <source>
        <dbReference type="ARBA" id="ARBA00023242"/>
    </source>
</evidence>
<evidence type="ECO:0000256" key="7">
    <source>
        <dbReference type="SAM" id="MobiDB-lite"/>
    </source>
</evidence>
<feature type="region of interest" description="Disordered" evidence="7">
    <location>
        <begin position="212"/>
        <end position="236"/>
    </location>
</feature>
<keyword evidence="10" id="KW-1185">Reference proteome</keyword>
<dbReference type="EMBL" id="CATIWC010002262">
    <property type="protein sequence ID" value="CAI8584728.1"/>
    <property type="molecule type" value="Genomic_DNA"/>
</dbReference>
<dbReference type="PANTHER" id="PTHR33057">
    <property type="entry name" value="TRANSCRIPTION REPRESSOR OFP7-RELATED"/>
    <property type="match status" value="1"/>
</dbReference>
<dbReference type="GO" id="GO:0005634">
    <property type="term" value="C:nucleus"/>
    <property type="evidence" value="ECO:0007669"/>
    <property type="project" value="UniProtKB-SubCell"/>
</dbReference>
<dbReference type="Pfam" id="PF04844">
    <property type="entry name" value="Ovate"/>
    <property type="match status" value="1"/>
</dbReference>
<proteinExistence type="predicted"/>
<gene>
    <name evidence="9" type="ORF">VFH_U089760</name>
</gene>
<dbReference type="NCBIfam" id="TIGR01568">
    <property type="entry name" value="A_thal_3678"/>
    <property type="match status" value="1"/>
</dbReference>
<dbReference type="AlphaFoldDB" id="A0AAV0YIP6"/>
<feature type="compositionally biased region" description="Polar residues" evidence="7">
    <location>
        <begin position="30"/>
        <end position="50"/>
    </location>
</feature>
<evidence type="ECO:0000313" key="9">
    <source>
        <dbReference type="EMBL" id="CAI8584728.1"/>
    </source>
</evidence>
<keyword evidence="4 6" id="KW-0804">Transcription</keyword>
<evidence type="ECO:0000256" key="1">
    <source>
        <dbReference type="ARBA" id="ARBA00004123"/>
    </source>
</evidence>
<reference evidence="9 10" key="1">
    <citation type="submission" date="2023-01" db="EMBL/GenBank/DDBJ databases">
        <authorList>
            <person name="Kreplak J."/>
        </authorList>
    </citation>
    <scope>NUCLEOTIDE SEQUENCE [LARGE SCALE GENOMIC DNA]</scope>
</reference>
<sequence>MPTTLRTSRRNNLKRLNYLCFSTFIQPQSPPTKSLLQQKQHQTDPNRPSLSTATTTATSSIMIKNFNTLYHHHHTTSPEPEPQPADFATAFASNRFFFSSPGRSNSIVESTSSSSSSSSLITTAPSNKKKPIFNGSVAVPTYSPDPYMDFRRSMQEMVEARPELMNDVKSNWDTLHDLLLSYLALNPKSTHKFILGAFSDLIVTLMSFSSSNSSCSYPPPPQIPNIGRGRGRGGGS</sequence>
<name>A0AAV0YIP6_VICFA</name>
<organism evidence="9 10">
    <name type="scientific">Vicia faba</name>
    <name type="common">Broad bean</name>
    <name type="synonym">Faba vulgaris</name>
    <dbReference type="NCBI Taxonomy" id="3906"/>
    <lineage>
        <taxon>Eukaryota</taxon>
        <taxon>Viridiplantae</taxon>
        <taxon>Streptophyta</taxon>
        <taxon>Embryophyta</taxon>
        <taxon>Tracheophyta</taxon>
        <taxon>Spermatophyta</taxon>
        <taxon>Magnoliopsida</taxon>
        <taxon>eudicotyledons</taxon>
        <taxon>Gunneridae</taxon>
        <taxon>Pentapetalae</taxon>
        <taxon>rosids</taxon>
        <taxon>fabids</taxon>
        <taxon>Fabales</taxon>
        <taxon>Fabaceae</taxon>
        <taxon>Papilionoideae</taxon>
        <taxon>50 kb inversion clade</taxon>
        <taxon>NPAAA clade</taxon>
        <taxon>Hologalegina</taxon>
        <taxon>IRL clade</taxon>
        <taxon>Fabeae</taxon>
        <taxon>Vicia</taxon>
    </lineage>
</organism>
<dbReference type="PROSITE" id="PS51754">
    <property type="entry name" value="OVATE"/>
    <property type="match status" value="1"/>
</dbReference>
<evidence type="ECO:0000313" key="10">
    <source>
        <dbReference type="Proteomes" id="UP001157006"/>
    </source>
</evidence>
<evidence type="ECO:0000256" key="6">
    <source>
        <dbReference type="RuleBase" id="RU367028"/>
    </source>
</evidence>
<feature type="domain" description="OVATE" evidence="8">
    <location>
        <begin position="139"/>
        <end position="204"/>
    </location>
</feature>
<dbReference type="GO" id="GO:0045892">
    <property type="term" value="P:negative regulation of DNA-templated transcription"/>
    <property type="evidence" value="ECO:0007669"/>
    <property type="project" value="UniProtKB-UniRule"/>
</dbReference>
<evidence type="ECO:0000259" key="8">
    <source>
        <dbReference type="PROSITE" id="PS51754"/>
    </source>
</evidence>
<comment type="subcellular location">
    <subcellularLocation>
        <location evidence="1 6">Nucleus</location>
    </subcellularLocation>
</comment>
<dbReference type="Proteomes" id="UP001157006">
    <property type="component" value="Unassembled WGS sequence"/>
</dbReference>
<dbReference type="PANTHER" id="PTHR33057:SF21">
    <property type="entry name" value="TRANSCRIPTION REPRESSOR"/>
    <property type="match status" value="1"/>
</dbReference>
<evidence type="ECO:0000256" key="3">
    <source>
        <dbReference type="ARBA" id="ARBA00023015"/>
    </source>
</evidence>
<keyword evidence="5 6" id="KW-0539">Nucleus</keyword>
<evidence type="ECO:0000256" key="4">
    <source>
        <dbReference type="ARBA" id="ARBA00023163"/>
    </source>
</evidence>
<protein>
    <recommendedName>
        <fullName evidence="6">Transcription repressor</fullName>
    </recommendedName>
    <alternativeName>
        <fullName evidence="6">Ovate family protein</fullName>
    </alternativeName>
</protein>
<keyword evidence="3 6" id="KW-0805">Transcription regulation</keyword>
<dbReference type="InterPro" id="IPR006458">
    <property type="entry name" value="Ovate_C"/>
</dbReference>
<evidence type="ECO:0000256" key="2">
    <source>
        <dbReference type="ARBA" id="ARBA00022491"/>
    </source>
</evidence>
<comment type="caution">
    <text evidence="9">The sequence shown here is derived from an EMBL/GenBank/DDBJ whole genome shotgun (WGS) entry which is preliminary data.</text>
</comment>
<dbReference type="InterPro" id="IPR038933">
    <property type="entry name" value="Ovate"/>
</dbReference>
<feature type="region of interest" description="Disordered" evidence="7">
    <location>
        <begin position="30"/>
        <end position="55"/>
    </location>
</feature>
<keyword evidence="2 6" id="KW-0678">Repressor</keyword>